<dbReference type="NCBIfam" id="NF033779">
    <property type="entry name" value="Tim44_TimA_adap"/>
    <property type="match status" value="1"/>
</dbReference>
<name>A0A840SLV0_9RHOB</name>
<organism evidence="2 3">
    <name type="scientific">Amaricoccus macauensis</name>
    <dbReference type="NCBI Taxonomy" id="57001"/>
    <lineage>
        <taxon>Bacteria</taxon>
        <taxon>Pseudomonadati</taxon>
        <taxon>Pseudomonadota</taxon>
        <taxon>Alphaproteobacteria</taxon>
        <taxon>Rhodobacterales</taxon>
        <taxon>Paracoccaceae</taxon>
        <taxon>Amaricoccus</taxon>
    </lineage>
</organism>
<gene>
    <name evidence="2" type="ORF">HNP73_001506</name>
</gene>
<sequence length="221" mass="24448">MGSQMIQIIILAAIALFLILRLRNVLGTREGFEKPQETSTPVPQRRSPRPFDVIDGGTVDPDIADVIDPTSPSGQALIEMKRVDRTFSVSDFSHGARSAYEMIVMAYENGDLETLRRFLSPEVFGPFEAAIAQRNAKGYTVEATFAGVREVKLVDAHYDAISHEGDITMRFTGELTSVVRDPEGRIVEGAPGELKQQRDVWTFSRDMTSENPNWQLTGTGG</sequence>
<evidence type="ECO:0000259" key="1">
    <source>
        <dbReference type="SMART" id="SM00978"/>
    </source>
</evidence>
<comment type="caution">
    <text evidence="2">The sequence shown here is derived from an EMBL/GenBank/DDBJ whole genome shotgun (WGS) entry which is preliminary data.</text>
</comment>
<dbReference type="Proteomes" id="UP000549457">
    <property type="component" value="Unassembled WGS sequence"/>
</dbReference>
<dbReference type="SUPFAM" id="SSF54427">
    <property type="entry name" value="NTF2-like"/>
    <property type="match status" value="1"/>
</dbReference>
<evidence type="ECO:0000313" key="2">
    <source>
        <dbReference type="EMBL" id="MBB5221585.1"/>
    </source>
</evidence>
<dbReference type="InterPro" id="IPR032710">
    <property type="entry name" value="NTF2-like_dom_sf"/>
</dbReference>
<keyword evidence="3" id="KW-1185">Reference proteome</keyword>
<dbReference type="PANTHER" id="PTHR41542:SF1">
    <property type="entry name" value="BLL5807 PROTEIN"/>
    <property type="match status" value="1"/>
</dbReference>
<dbReference type="Gene3D" id="3.10.450.240">
    <property type="match status" value="1"/>
</dbReference>
<evidence type="ECO:0000313" key="3">
    <source>
        <dbReference type="Proteomes" id="UP000549457"/>
    </source>
</evidence>
<dbReference type="Pfam" id="PF04280">
    <property type="entry name" value="Tim44"/>
    <property type="match status" value="1"/>
</dbReference>
<dbReference type="InterPro" id="IPR007379">
    <property type="entry name" value="Tim44-like_dom"/>
</dbReference>
<dbReference type="AlphaFoldDB" id="A0A840SLV0"/>
<dbReference type="PANTHER" id="PTHR41542">
    <property type="entry name" value="BLL5807 PROTEIN"/>
    <property type="match status" value="1"/>
</dbReference>
<dbReference type="SMART" id="SM00978">
    <property type="entry name" value="Tim44"/>
    <property type="match status" value="1"/>
</dbReference>
<dbReference type="RefSeq" id="WP_184147935.1">
    <property type="nucleotide sequence ID" value="NZ_JACHFM010000001.1"/>
</dbReference>
<dbReference type="InterPro" id="IPR016985">
    <property type="entry name" value="UCP031890_Tim44-rel"/>
</dbReference>
<dbReference type="PIRSF" id="PIRSF031890">
    <property type="entry name" value="UCP031890_transporter_Tim44"/>
    <property type="match status" value="1"/>
</dbReference>
<reference evidence="2 3" key="1">
    <citation type="submission" date="2020-08" db="EMBL/GenBank/DDBJ databases">
        <title>Genomic Encyclopedia of Type Strains, Phase IV (KMG-IV): sequencing the most valuable type-strain genomes for metagenomic binning, comparative biology and taxonomic classification.</title>
        <authorList>
            <person name="Goeker M."/>
        </authorList>
    </citation>
    <scope>NUCLEOTIDE SEQUENCE [LARGE SCALE GENOMIC DNA]</scope>
    <source>
        <strain evidence="2 3">DSM 101730</strain>
    </source>
</reference>
<proteinExistence type="predicted"/>
<protein>
    <submittedName>
        <fullName evidence="2">Putative lipid-binding transport protein (Tim44 family)</fullName>
    </submittedName>
</protein>
<feature type="domain" description="Tim44-like" evidence="1">
    <location>
        <begin position="73"/>
        <end position="221"/>
    </location>
</feature>
<dbReference type="EMBL" id="JACHFM010000001">
    <property type="protein sequence ID" value="MBB5221585.1"/>
    <property type="molecule type" value="Genomic_DNA"/>
</dbReference>
<accession>A0A840SLV0</accession>